<evidence type="ECO:0000313" key="1">
    <source>
        <dbReference type="EMBL" id="KFD57977.1"/>
    </source>
</evidence>
<proteinExistence type="predicted"/>
<dbReference type="Proteomes" id="UP000030758">
    <property type="component" value="Unassembled WGS sequence"/>
</dbReference>
<evidence type="ECO:0000313" key="2">
    <source>
        <dbReference type="EMBL" id="KFD70839.1"/>
    </source>
</evidence>
<accession>A0A085ML81</accession>
<gene>
    <name evidence="1" type="ORF">M513_01210</name>
    <name evidence="2" type="ORF">M514_01210</name>
</gene>
<reference evidence="1 3" key="1">
    <citation type="journal article" date="2014" name="Nat. Genet.">
        <title>Genome and transcriptome of the porcine whipworm Trichuris suis.</title>
        <authorList>
            <person name="Jex A.R."/>
            <person name="Nejsum P."/>
            <person name="Schwarz E.M."/>
            <person name="Hu L."/>
            <person name="Young N.D."/>
            <person name="Hall R.S."/>
            <person name="Korhonen P.K."/>
            <person name="Liao S."/>
            <person name="Thamsborg S."/>
            <person name="Xia J."/>
            <person name="Xu P."/>
            <person name="Wang S."/>
            <person name="Scheerlinck J.P."/>
            <person name="Hofmann A."/>
            <person name="Sternberg P.W."/>
            <person name="Wang J."/>
            <person name="Gasser R.B."/>
        </authorList>
    </citation>
    <scope>NUCLEOTIDE SEQUENCE [LARGE SCALE GENOMIC DNA]</scope>
    <source>
        <strain evidence="2">DCEP-RM93F</strain>
        <strain evidence="1">DCEP-RM93M</strain>
    </source>
</reference>
<dbReference type="EMBL" id="KL363186">
    <property type="protein sequence ID" value="KFD57977.1"/>
    <property type="molecule type" value="Genomic_DNA"/>
</dbReference>
<dbReference type="Proteomes" id="UP000030764">
    <property type="component" value="Unassembled WGS sequence"/>
</dbReference>
<dbReference type="EMBL" id="KL367485">
    <property type="protein sequence ID" value="KFD70839.1"/>
    <property type="molecule type" value="Genomic_DNA"/>
</dbReference>
<protein>
    <submittedName>
        <fullName evidence="1">Uncharacterized protein</fullName>
    </submittedName>
</protein>
<dbReference type="AlphaFoldDB" id="A0A085ML81"/>
<keyword evidence="3" id="KW-1185">Reference proteome</keyword>
<sequence length="96" mass="10778">MVDCLTYMGMTTVIVPSQFDARSKSEGREPTRIECRHMGSSESLLCANLTEVSFEKRLNLSHRITALEHFSAGRIEGLLAEQLVCSFNHPSYVIET</sequence>
<name>A0A085ML81_9BILA</name>
<organism evidence="1 3">
    <name type="scientific">Trichuris suis</name>
    <name type="common">pig whipworm</name>
    <dbReference type="NCBI Taxonomy" id="68888"/>
    <lineage>
        <taxon>Eukaryota</taxon>
        <taxon>Metazoa</taxon>
        <taxon>Ecdysozoa</taxon>
        <taxon>Nematoda</taxon>
        <taxon>Enoplea</taxon>
        <taxon>Dorylaimia</taxon>
        <taxon>Trichinellida</taxon>
        <taxon>Trichuridae</taxon>
        <taxon>Trichuris</taxon>
    </lineage>
</organism>
<evidence type="ECO:0000313" key="3">
    <source>
        <dbReference type="Proteomes" id="UP000030764"/>
    </source>
</evidence>